<dbReference type="Pfam" id="PF07691">
    <property type="entry name" value="PA14"/>
    <property type="match status" value="1"/>
</dbReference>
<dbReference type="InterPro" id="IPR037524">
    <property type="entry name" value="PA14/GLEYA"/>
</dbReference>
<dbReference type="PROSITE" id="PS00018">
    <property type="entry name" value="EF_HAND_1"/>
    <property type="match status" value="1"/>
</dbReference>
<accession>A0ABM7CC57</accession>
<evidence type="ECO:0000313" key="4">
    <source>
        <dbReference type="Proteomes" id="UP000269693"/>
    </source>
</evidence>
<dbReference type="SUPFAM" id="SSF103647">
    <property type="entry name" value="TSP type-3 repeat"/>
    <property type="match status" value="2"/>
</dbReference>
<feature type="compositionally biased region" description="Acidic residues" evidence="1">
    <location>
        <begin position="5081"/>
        <end position="5101"/>
    </location>
</feature>
<name>A0ABM7CC57_9FLAO</name>
<evidence type="ECO:0000256" key="1">
    <source>
        <dbReference type="SAM" id="MobiDB-lite"/>
    </source>
</evidence>
<dbReference type="InterPro" id="IPR018247">
    <property type="entry name" value="EF_Hand_1_Ca_BS"/>
</dbReference>
<evidence type="ECO:0000259" key="2">
    <source>
        <dbReference type="PROSITE" id="PS51820"/>
    </source>
</evidence>
<gene>
    <name evidence="3" type="ORF">D6200_01485</name>
</gene>
<dbReference type="InterPro" id="IPR013783">
    <property type="entry name" value="Ig-like_fold"/>
</dbReference>
<dbReference type="SMART" id="SM00758">
    <property type="entry name" value="PA14"/>
    <property type="match status" value="1"/>
</dbReference>
<dbReference type="NCBIfam" id="NF012196">
    <property type="entry name" value="Ig_like_ice"/>
    <property type="match status" value="34"/>
</dbReference>
<dbReference type="RefSeq" id="WP_125064359.1">
    <property type="nucleotide sequence ID" value="NZ_CP032544.1"/>
</dbReference>
<dbReference type="Proteomes" id="UP000269693">
    <property type="component" value="Chromosome"/>
</dbReference>
<dbReference type="Gene3D" id="3.90.182.10">
    <property type="entry name" value="Toxin - Anthrax Protective Antigen,domain 1"/>
    <property type="match status" value="1"/>
</dbReference>
<reference evidence="3 4" key="1">
    <citation type="submission" date="2018-09" db="EMBL/GenBank/DDBJ databases">
        <title>Insights into the microbiota of Asian seabass (Lates calcarifer) with tenacibaculosis symptoms and description of sp. nov. Tenacibaculum singaporense.</title>
        <authorList>
            <person name="Miyake S."/>
            <person name="Soh M."/>
            <person name="Azman M.N."/>
            <person name="Ngoh S.Y."/>
            <person name="Orban L."/>
            <person name="Seedorf H."/>
        </authorList>
    </citation>
    <scope>NUCLEOTIDE SEQUENCE [LARGE SCALE GENOMIC DNA]</scope>
    <source>
        <strain evidence="3 4">DSM 13764</strain>
    </source>
</reference>
<dbReference type="EMBL" id="CP032544">
    <property type="protein sequence ID" value="AZJ31311.1"/>
    <property type="molecule type" value="Genomic_DNA"/>
</dbReference>
<feature type="compositionally biased region" description="Low complexity" evidence="1">
    <location>
        <begin position="5116"/>
        <end position="5129"/>
    </location>
</feature>
<dbReference type="InterPro" id="IPR049826">
    <property type="entry name" value="Ig-like_ice"/>
</dbReference>
<feature type="domain" description="PA14" evidence="2">
    <location>
        <begin position="437"/>
        <end position="581"/>
    </location>
</feature>
<dbReference type="NCBIfam" id="NF033510">
    <property type="entry name" value="Ca_tandemer"/>
    <property type="match status" value="34"/>
</dbReference>
<proteinExistence type="predicted"/>
<dbReference type="Gene3D" id="2.60.40.10">
    <property type="entry name" value="Immunoglobulins"/>
    <property type="match status" value="34"/>
</dbReference>
<feature type="compositionally biased region" description="Acidic residues" evidence="1">
    <location>
        <begin position="4966"/>
        <end position="4996"/>
    </location>
</feature>
<dbReference type="PROSITE" id="PS51820">
    <property type="entry name" value="PA14"/>
    <property type="match status" value="1"/>
</dbReference>
<organism evidence="3 4">
    <name type="scientific">Tenacibaculum mesophilum</name>
    <dbReference type="NCBI Taxonomy" id="104268"/>
    <lineage>
        <taxon>Bacteria</taxon>
        <taxon>Pseudomonadati</taxon>
        <taxon>Bacteroidota</taxon>
        <taxon>Flavobacteriia</taxon>
        <taxon>Flavobacteriales</taxon>
        <taxon>Flavobacteriaceae</taxon>
        <taxon>Tenacibaculum</taxon>
    </lineage>
</organism>
<feature type="compositionally biased region" description="Low complexity" evidence="1">
    <location>
        <begin position="5032"/>
        <end position="5041"/>
    </location>
</feature>
<protein>
    <submittedName>
        <fullName evidence="3">Ig-like domain-containing protein</fullName>
    </submittedName>
</protein>
<feature type="compositionally biased region" description="Acidic residues" evidence="1">
    <location>
        <begin position="4896"/>
        <end position="4931"/>
    </location>
</feature>
<evidence type="ECO:0000313" key="3">
    <source>
        <dbReference type="EMBL" id="AZJ31311.1"/>
    </source>
</evidence>
<dbReference type="Pfam" id="PF13585">
    <property type="entry name" value="CHU_C"/>
    <property type="match status" value="1"/>
</dbReference>
<dbReference type="SUPFAM" id="SSF56988">
    <property type="entry name" value="Anthrax protective antigen"/>
    <property type="match status" value="1"/>
</dbReference>
<keyword evidence="4" id="KW-1185">Reference proteome</keyword>
<dbReference type="InterPro" id="IPR028974">
    <property type="entry name" value="TSP_type-3_rpt"/>
</dbReference>
<feature type="region of interest" description="Disordered" evidence="1">
    <location>
        <begin position="4896"/>
        <end position="5147"/>
    </location>
</feature>
<dbReference type="InterPro" id="IPR011658">
    <property type="entry name" value="PA14_dom"/>
</dbReference>
<sequence>MGESYISNNFITRKDIKFFLTLIFLSVIVHVRAQVAVTPNPTALEIATELQSAGVVITNPVITRGATNQIALFTNGDGGANLELDRGIAFTTSNVNQVFVTNNETGLSVNASGTDHIDADLTAIDSQATRDVVVFEFDFRALPNYTGVLLEYQFGSEEYPDYVGSPFNDVFGFFVTDPFGLDPTIPNMAPGANLAQVPGTTNPVAINNINAGFRGYSGGGANYPGITPDLSQGALYINNGHVLDNDADPNNAGPLNNNPGATPIGVEFNGITRKLTANINLTPGITYHMKIAIADVTDSSFDSGVFITRVGGVPIIVAEDDFGEIVSTNGGVAVANVLTNDTVAGITNPSASGVELSEVSSENPGITLNTNTGEVSVAPGVPAGVYELVYSLCQPSTNCDTAIVTVTVLADSDGDNVADRDDLDDDNDGILDTEENNCTGTISYEFYNSYPLSNTVDDIPTTGALATGTSTNFNVDQLWALHTPGDHETFSVRYKGLLRIDTDGAYTFYTTSDDGSKLFINGIEVVDNDGPHASQTRSGQITLKSGVHELEVLFYERTGAENLSVEYEGPSISRRNLPFSRLSCLLDSDNDGIPNHLDLDSDNDGCFDAVEASENVSSGQLDGNGRIDIAAQGSIDSNGVPNLVNASGASDIGGDQGQETTGNEIVATQIQMDTQPSDSTICLGSNVTFTAAASSLSTTTYTGTAPGTNPDYSGSTSTTTGLVYQWLEQVGGVGAWNSISNGGIYSNATTPALTLTNPPITASNNKYRLIVTSTLNTCQTLASDEASLTIIPTSVGGSIAGSTNVCTGTNSTTLTLSGQTGNIIRWESSTDNFTTDTDIANTTTTLTATNLTTTTQYRAIVQSGACTEATSATATITVDPTSVGGSIAGSTNVCTGTNSTTLTLSGQTGNIIRWESSTDNFTTDTDIANTTTTLTATNLTTTTQYRAIVQSGACTEATSATATITVDPTSVGGSIAGSTNVCTGTNSTTLTLSGQTGNIIRWESSTDNFTTDTDIANTTTTLTATNLTTTTQYRAIVQSGACTEATSATATITVDPTSVGGSIAGSTNVCTGTNSTTLTLSGQTGNIIRWESSTDNFTTDTDIANTTTTLTATNLTTTTQYRAIVQSGACTEATSATATITVDPTSVGGSIAGSTNVCTGTNSTTLTLSGQTGNIIRWESSTDNFTTDTDIANTTTTLTATNLTTTTQYRAIVQSGACAEATSATATITVDPTSVGGSIAGSTNVCTGTNSTTLTLSGQTGNIIRWESSTDNFTTDTDIANTTTTLTATNLTTTTQYRAIVQSGACTEATSATATITVGGVVNLTINDITADNIVNASEAGTTIAVTGTVGGDFNTGDTVTLVINGNNYTGTVDASGNYSINVPGSDLAADTDTTVEASFLSYATCSTNTNHVYNVDTTAPVPTISVDNITADNIVNATEAGTTIAVTGTVGGDFNTGDTVTLVINGNNYTGTVDASGNYSINVPGSDLAADTDTTVEASVATTDGSGNAGSANTNHVYNVDTTAPVPTISVDNITADNIVNATEAGTTIAVTGTVGGDFNTGDTVTLVINGNNYTGTVDASGNYSINVPGSDLAADTDTTVEASVATTDGSGNAGSANTNHVYNVDTTAPVPTISVDNITADNIVNATEAGTTIAVTGTVGGDFNTGDTVTLVINGNNYTGTVDASGNYSINVPGSDLAADTDTTVEASVATTDGSGNAGSANTNHVYNVDTTAPVPTISVDNITADNIVNATEAGTTIAVTGTVGGDFNTGDTVTLVINGNNYTGTVDASGNYSINVPGSDLAADTDTTVEASVATTDGSGNAGSANTNHVYNVDTTAPVPTISVDNITADNIVNATEAGTTIAVTGTVGGDFNTGDTVTLVINGNNYTGTVDASGNYSINVPGSDLAADTDTTVEASVATTDGSGNAGSANTNHVYNVDTTAPVPTISVDNITADNIVNATEAGTTIAVTGTVGGDFNTGDTVTLVINGNNYTGTVDASGNYSINVPGSDLAADTDTTVEASVATTDGSGNAGSANTNHVYNVDTTAPVPTISVDNITADNIVNATEAGTTIAVTGTVGGDFNTGDTVTLVINGNNYTGTVDASGNYSINVPGSDLAADTDTTVEASVATTDGSGNAGSANTNHVYNVDTTAPVPTISVDNITADNIVNATEAGTTIAVTGTVGGDFNTGDTVTLVINGNNYTGTVDASGNYSINVPGSDLAADTDTTVEASVATTDGSGNAGSANTNHVYNVDTTAPVPTISVDNITADNIVNATEAGTTIAVTGTVGGDFNTGDTVTLVINGNNYTGTVDASGNYSINVPGSDLAADTDTTVEASVATTDGSGNAGSANTNHVYNVDTTAPVPTISVDNITADNIVNATEAGTTIAVTGTVGGDFNTGDTVTLVINGNNYTGTVDASGNYSINVPGSDLAADTDTTVEASVATTDGSGNAGSANTNHVYNVDTTAPVPTISVDNITADNIVNATEAGTTIAVTGTVGGDFNTGDTVTLVINGNNYTGTVDASGNYSINVPGSDLAADTDTTVEASVATTDGSGNAGSANTNHVYNVDTTAPVPTISVDNITADNIVNATEAGTTIAVTGTVGGDFNTGDTVTLVINGNNYTGTVDASGNYSINVPGSDLAADTDTTVEASVATTDGSGNAGSANTNHVYNVDTTAPVPTISVDNITADNIVNATEAGTTIAVTGTVGGDFNTGDTVTLVINGNNYTGTVDASGNYSINVPGSDLAADTDTTVEASVATTDGSGNAGSANTNHVYNVDTTAPVPTISVDNITADNIVNATEAGTTIAVTGTVGGDFNTGDTVTLVINGNNYTGTVDASGNYSINVPGSDLAADTDTTVEASVATTDGSGNAGSANTNHVYNVDTTAPVPTISVDNITADNIVNATEAGTTIAVTGTVGGDFNTGDTVTLVINGNNYTGTVDASGNYSINVPGSDLAADTDTTVEASVATTDGSGNAGSANTNHVYNVDTTAPVPTISVDNITADNIVNATEAGTTIAVTGTVGGDFNTGDTVTLVINGNNYTGTVDASGNYSINVPGSDLAADTDTTVEASVATTDGSGNAGSANTNHVYNVDTTAPVPTISVDNITADNIVNATEAGTTIAVTGTVGGDFNTGDTVTLVINGNNYTGTVDASGNYSINVPGSDLAADTDTTVEASVATTDGSGNAGSANTNHVYNVDTTAPVPTISVDNITADNIVNATEAGTTIAVTGTVGGDFNTGDTVTLVINGNNYTGTVDASGNYSINVPGSDLAADTDTTVEASVATTDGSGNAGSANTNHVYNVDTTAPVPTISVDNITADNIVNATEAGTTIAVTGTVGGDFNTGDTVTLVINGNNYTGTVDASGNYSINVPGSDLAADTDTTVEASVATTDGSGNAGSANTNHVYNVDTTAPVPTISVDNITADNIVNATEAGTTIAVTGTVGGDFNTGDTVTLVINGNNYTGTVDASGNYSINVPGSDLAADTDTTVEASVATTDGSGNAGSANTNHVYNVDTTAPVPTISVDNITADNIVNATEAGTTIAVTGTVGGDFNTGDTVTLVINGNNYTGTVDASGNYSINVPGSDLAADTDTTVEASVATTDGSGNAGSANTNHVYNVDTTAPVPTISVDNITADNIVNATEAGTTIAVTGTVGGDFNTGDTVTLVINGNNYTGTVDASGNYSINVPGSDLAADTDTTVEASVATTDGSGNAGSANTNHVYNVDTTAPVPTISVDNITADNIVNATEAGTTIAVTGTVGGDFNTGDTVTLVINGNNYTGTVDASGNYSINVPGSDLAADTDTTVEASVATTDGSGNAGSANTNHVYNVDTTAPVPTISVDNITADNIVNATEAGTTIAVTGTVGGDFNTGDTVTLVINGNNYTGTVDASGNYSINVPGSDLAADTDTTVEASVATTDGSGNAGSANTNHVYNVDTTAPVPTISVDNITADNIVNATEAGTTIAVTGTVGGDFNTGDTVTLVINGNNYTGTVDASGNYSINVPGSDLAADTDTTVEASVATTDGSGNAGSANTNHVYNVDTTAPVPTISVDNITADNIVNATEAGTTIAVTGTVGGDFNTGDTVTLVINGNNYTGTVDASGNYSINVPGSDLAADTDTTVEASVATTDGSGNAGSANTNHVYNVDTTAPVPTISVDNITADNIVNATEAGTTIAVTGTVGGDFNTGDTVTLVINGNNYTGTVDASGNYSINVPGSDLAADTDTTVEASVATTDGSGNAGSANTNHVYNVDTTAPVPTISVDNITADNIVNATEAGTTIAVTGTVGGDFNTGDTVTLVINGNNYTGTVDASGNYSINVPGSDLAADTDTTVEASVATTDGSGNAGSANTNHVYNVDTTAPVPTISVDNITADNIVNATEAGTTIAVTGTVGGDFNTGDTVTLVINGNNYTGTVDASGNYSINVPGSDLAADTDTTVEASVATTDGSGNAGSANTNHVYNVDTTAPVPTISVDNITADNIVNATEAGTTIAVTGTVGGDFNTGDTVTLVINGNNYTGTVDASGNYSINVPGSDLAADTDTTVEASVATTDGSGNAGSANTNHVYNVDTTAPVPTISVDNITADNIVNATEAGTTIAVTGTVGGDFNTGDTVTLVINGNNYTGTVDASGNYSINVPGSDLAADTDTTVEASVATTDGSGNAGSANTNHVYNVDTTAPVPTISVDNITADNIVNATEAGTTIAVTGTVGGDFNTGDTVTLVINGNNYTGTVDASGNYSINVPGSDLAADTDTTVEASVATTDGSGNAGSANTNHVYNVDTTAPVPTISVDNITADNIVNATEAGTTIAVTGTVGGDFNTGDTVTLVINGNNYTGTVDASGNYSINVPGSDLAADTDTTVEASVSSIDSDGNRGSALNTHKYYLQDTDNDGISDVVDVDDDNDGIPDVEEGDGLVDTDGDGIPDSLDLDSDNDGINDVIEGGNGDLDTNEDGVIDSGDSGYTDANGDGQADDSVDDDEEPDTDGDGTPDYQDLDSDNDGINDVIEGGNESSDTNGDGVIDSNDMGGSDSDEDGISDSIDGDINNFGEGGNGDDTPVDTDGDGVPNYQDLDSDNDGVNDVVEGGNLDEDGDGQVENPLDDSDGDGISDSVDGLDGFGDANNPDNNSSPTDPNDGGNGVIDGEDTDGDGIPDIIDGFDGFGDAINDDTCVKVNNLMSPNGDEANSYLHIDCIENFPNNTLEIFNRWGNTVYKTEGYNNSSVVFRGISEGRANINVGDKLPVGTYFYILDLGNGSKVKKGWIYINR</sequence>